<comment type="function">
    <text evidence="4">The pyruvate dehydrogenase complex catalyzes the overall conversion of pyruvate to acetyl-CoA and CO(2). It contains multiple copies of three enzymatic components: pyruvate dehydrogenase (E1), dihydrolipoamide acetyltransferase (E2) and lipoamide dehydrogenase (E3).</text>
</comment>
<dbReference type="InterPro" id="IPR050771">
    <property type="entry name" value="Alpha-ketoacid_DH_E1_comp"/>
</dbReference>
<evidence type="ECO:0000256" key="1">
    <source>
        <dbReference type="ARBA" id="ARBA00001964"/>
    </source>
</evidence>
<keyword evidence="2 4" id="KW-0560">Oxidoreductase</keyword>
<dbReference type="GO" id="GO:0004739">
    <property type="term" value="F:pyruvate dehydrogenase (acetyl-transferring) activity"/>
    <property type="evidence" value="ECO:0007669"/>
    <property type="project" value="UniProtKB-UniRule"/>
</dbReference>
<dbReference type="EMBL" id="CP010802">
    <property type="protein sequence ID" value="ALC17622.1"/>
    <property type="molecule type" value="Genomic_DNA"/>
</dbReference>
<dbReference type="CDD" id="cd02000">
    <property type="entry name" value="TPP_E1_PDC_ADC_BCADC"/>
    <property type="match status" value="1"/>
</dbReference>
<dbReference type="Pfam" id="PF00676">
    <property type="entry name" value="E1_dh"/>
    <property type="match status" value="1"/>
</dbReference>
<dbReference type="Gene3D" id="3.40.50.970">
    <property type="match status" value="1"/>
</dbReference>
<gene>
    <name evidence="6" type="primary">bkdA</name>
    <name evidence="6" type="ORF">DSOUD_2892</name>
</gene>
<dbReference type="NCBIfam" id="TIGR03181">
    <property type="entry name" value="PDH_E1_alph_x"/>
    <property type="match status" value="1"/>
</dbReference>
<dbReference type="KEGG" id="des:DSOUD_2892"/>
<reference evidence="6 7" key="1">
    <citation type="submission" date="2015-07" db="EMBL/GenBank/DDBJ databases">
        <title>Isolation and Genomic Characterization of a Novel Halophilic Metal-Reducing Deltaproteobacterium from the Deep Subsurface.</title>
        <authorList>
            <person name="Badalamenti J.P."/>
            <person name="Summers Z.M."/>
            <person name="Gralnick J.A."/>
            <person name="Bond D.R."/>
        </authorList>
    </citation>
    <scope>NUCLEOTIDE SEQUENCE [LARGE SCALE GENOMIC DNA]</scope>
    <source>
        <strain evidence="6 7">WTL</strain>
    </source>
</reference>
<evidence type="ECO:0000259" key="5">
    <source>
        <dbReference type="Pfam" id="PF00676"/>
    </source>
</evidence>
<dbReference type="PANTHER" id="PTHR43380:SF1">
    <property type="entry name" value="2-OXOISOVALERATE DEHYDROGENASE SUBUNIT ALPHA, MITOCHONDRIAL"/>
    <property type="match status" value="1"/>
</dbReference>
<name>A0A0M4D8F8_9BACT</name>
<keyword evidence="7" id="KW-1185">Reference proteome</keyword>
<evidence type="ECO:0000256" key="2">
    <source>
        <dbReference type="ARBA" id="ARBA00023002"/>
    </source>
</evidence>
<sequence length="358" mass="39435">MELADYDPLQGKRLQVLDPEGNADPALLPALDEEVLCLIFRRMLAARLVDRTCLTLQREGRMGTYPPVEGQEACQVGSVLALSETDWIVPSFRELAAALVRGVPLERIFLYWMGHEEGSRIPKSLRFLPVAIPVGTHILHATGLAMGISYRREKDAVLCFFGDGATSEGDFHEALTFAGVSKAPAIFFCQNNAWAISVPRKAQCAATALAAKGVGYGIPGVQIDGNDPLAAYLATEAALRRARAGEGPTLIEAITYRLGPHTTSDDPGRYRSAEEVERMRPLEPLVRYRLFLQGRGLWSEAWEAEITADIEKWIAESIQKAEAFPDPAPEDIFDYMFAELPPHLARQKASLLSSLQEE</sequence>
<evidence type="ECO:0000256" key="4">
    <source>
        <dbReference type="RuleBase" id="RU366007"/>
    </source>
</evidence>
<keyword evidence="3 4" id="KW-0786">Thiamine pyrophosphate</keyword>
<evidence type="ECO:0000256" key="3">
    <source>
        <dbReference type="ARBA" id="ARBA00023052"/>
    </source>
</evidence>
<dbReference type="EC" id="1.2.4.1" evidence="4"/>
<protein>
    <recommendedName>
        <fullName evidence="4">Pyruvate dehydrogenase E1 component subunit alpha</fullName>
        <ecNumber evidence="4">1.2.4.1</ecNumber>
    </recommendedName>
</protein>
<dbReference type="PATRIC" id="fig|1603606.3.peg.3117"/>
<dbReference type="RefSeq" id="WP_053551620.1">
    <property type="nucleotide sequence ID" value="NZ_CP010802.1"/>
</dbReference>
<keyword evidence="4 6" id="KW-0670">Pyruvate</keyword>
<dbReference type="OrthoDB" id="9766715at2"/>
<dbReference type="InterPro" id="IPR001017">
    <property type="entry name" value="DH_E1"/>
</dbReference>
<feature type="domain" description="Dehydrogenase E1 component" evidence="5">
    <location>
        <begin position="41"/>
        <end position="329"/>
    </location>
</feature>
<dbReference type="InterPro" id="IPR017596">
    <property type="entry name" value="PdhA/BkdA"/>
</dbReference>
<dbReference type="STRING" id="1603606.DSOUD_2892"/>
<proteinExistence type="predicted"/>
<dbReference type="GO" id="GO:0009083">
    <property type="term" value="P:branched-chain amino acid catabolic process"/>
    <property type="evidence" value="ECO:0007669"/>
    <property type="project" value="TreeGrafter"/>
</dbReference>
<evidence type="ECO:0000313" key="7">
    <source>
        <dbReference type="Proteomes" id="UP000057158"/>
    </source>
</evidence>
<comment type="catalytic activity">
    <reaction evidence="4">
        <text>N(6)-[(R)-lipoyl]-L-lysyl-[protein] + pyruvate + H(+) = N(6)-[(R)-S(8)-acetyldihydrolipoyl]-L-lysyl-[protein] + CO2</text>
        <dbReference type="Rhea" id="RHEA:19189"/>
        <dbReference type="Rhea" id="RHEA-COMP:10474"/>
        <dbReference type="Rhea" id="RHEA-COMP:10478"/>
        <dbReference type="ChEBI" id="CHEBI:15361"/>
        <dbReference type="ChEBI" id="CHEBI:15378"/>
        <dbReference type="ChEBI" id="CHEBI:16526"/>
        <dbReference type="ChEBI" id="CHEBI:83099"/>
        <dbReference type="ChEBI" id="CHEBI:83111"/>
        <dbReference type="EC" id="1.2.4.1"/>
    </reaction>
</comment>
<accession>A0A0M4D8F8</accession>
<dbReference type="PANTHER" id="PTHR43380">
    <property type="entry name" value="2-OXOISOVALERATE DEHYDROGENASE SUBUNIT ALPHA, MITOCHONDRIAL"/>
    <property type="match status" value="1"/>
</dbReference>
<organism evidence="6 7">
    <name type="scientific">Desulfuromonas soudanensis</name>
    <dbReference type="NCBI Taxonomy" id="1603606"/>
    <lineage>
        <taxon>Bacteria</taxon>
        <taxon>Pseudomonadati</taxon>
        <taxon>Thermodesulfobacteriota</taxon>
        <taxon>Desulfuromonadia</taxon>
        <taxon>Desulfuromonadales</taxon>
        <taxon>Desulfuromonadaceae</taxon>
        <taxon>Desulfuromonas</taxon>
    </lineage>
</organism>
<dbReference type="InterPro" id="IPR029061">
    <property type="entry name" value="THDP-binding"/>
</dbReference>
<comment type="cofactor">
    <cofactor evidence="1 4">
        <name>thiamine diphosphate</name>
        <dbReference type="ChEBI" id="CHEBI:58937"/>
    </cofactor>
</comment>
<comment type="subunit">
    <text evidence="4">Heterodimer of an alpha and a beta chain.</text>
</comment>
<dbReference type="SUPFAM" id="SSF52518">
    <property type="entry name" value="Thiamin diphosphate-binding fold (THDP-binding)"/>
    <property type="match status" value="1"/>
</dbReference>
<dbReference type="Proteomes" id="UP000057158">
    <property type="component" value="Chromosome"/>
</dbReference>
<evidence type="ECO:0000313" key="6">
    <source>
        <dbReference type="EMBL" id="ALC17622.1"/>
    </source>
</evidence>
<dbReference type="AlphaFoldDB" id="A0A0M4D8F8"/>